<proteinExistence type="predicted"/>
<evidence type="ECO:0000313" key="1">
    <source>
        <dbReference type="EMBL" id="EAQ13851.1"/>
    </source>
</evidence>
<dbReference type="AlphaFoldDB" id="A3VCI5"/>
<keyword evidence="2" id="KW-1185">Reference proteome</keyword>
<dbReference type="HOGENOM" id="CLU_1080977_0_0_5"/>
<gene>
    <name evidence="1" type="ORF">RB2654_12299</name>
</gene>
<name>A3VCI5_9RHOB</name>
<dbReference type="Proteomes" id="UP000002931">
    <property type="component" value="Unassembled WGS sequence"/>
</dbReference>
<sequence length="257" mass="29466">MPPFEHPLLDWWAEDYDHVFIAFNPFFRVPGYTPQTAAYGPIHANRGDFDDIGELIDNPPVRENEAPEGFEIRIKERGQPVRWDEVQRDIGASDFNTFARTAWLWTLEAKRPDIDRVMAASLDGLAHYGLYPPEEDTLPVVMEPIIHRYLTALGIDDVTIWSEFRDASEEIDVAEFSRTNPPVRLEEHFVSAISCDDPKILIAWAHDGVEAFVAMPDAVRRAAPPERFFEGRYAGIDTHVDWLNPHDFFARKTSRTS</sequence>
<dbReference type="EMBL" id="AAMT01000003">
    <property type="protein sequence ID" value="EAQ13851.1"/>
    <property type="molecule type" value="Genomic_DNA"/>
</dbReference>
<protein>
    <submittedName>
        <fullName evidence="1">Uncharacterized protein</fullName>
    </submittedName>
</protein>
<dbReference type="STRING" id="314271.RB2654_12299"/>
<comment type="caution">
    <text evidence="1">The sequence shown here is derived from an EMBL/GenBank/DDBJ whole genome shotgun (WGS) entry which is preliminary data.</text>
</comment>
<dbReference type="eggNOG" id="ENOG5030UTH">
    <property type="taxonomic scope" value="Bacteria"/>
</dbReference>
<reference evidence="1 2" key="1">
    <citation type="journal article" date="2010" name="J. Bacteriol.">
        <title>Genome sequences of Pelagibaca bermudensis HTCC2601T and Maritimibacter alkaliphilus HTCC2654T, the type strains of two marine Roseobacter genera.</title>
        <authorList>
            <person name="Thrash J.C."/>
            <person name="Cho J.C."/>
            <person name="Ferriera S."/>
            <person name="Johnson J."/>
            <person name="Vergin K.L."/>
            <person name="Giovannoni S.J."/>
        </authorList>
    </citation>
    <scope>NUCLEOTIDE SEQUENCE [LARGE SCALE GENOMIC DNA]</scope>
    <source>
        <strain evidence="1 2">HTCC2654</strain>
    </source>
</reference>
<organism evidence="1 2">
    <name type="scientific">Maritimibacter alkaliphilus HTCC2654</name>
    <dbReference type="NCBI Taxonomy" id="314271"/>
    <lineage>
        <taxon>Bacteria</taxon>
        <taxon>Pseudomonadati</taxon>
        <taxon>Pseudomonadota</taxon>
        <taxon>Alphaproteobacteria</taxon>
        <taxon>Rhodobacterales</taxon>
        <taxon>Roseobacteraceae</taxon>
        <taxon>Maritimibacter</taxon>
    </lineage>
</organism>
<accession>A3VCI5</accession>
<evidence type="ECO:0000313" key="2">
    <source>
        <dbReference type="Proteomes" id="UP000002931"/>
    </source>
</evidence>